<feature type="domain" description="Type I restriction enzyme R protein N-terminal" evidence="1">
    <location>
        <begin position="25"/>
        <end position="121"/>
    </location>
</feature>
<gene>
    <name evidence="2" type="ORF">TBCH5v1_0510</name>
</gene>
<sequence length="289" mass="33542">MDKIERAILDVLKKVNEHRKLYERNEEAVKQHLIGEVFQALGWEWNNPKEVRPEERTEEGRADYALITGNRVVAFVEAKNLSINVIKKEKPLRQLGRYCFNNGVKYGILTNGVAWVVIKAFEEGSRLEDRIILTADIENEPIERTALKLSLLSKSRIEKLERFAALLRALEFSFDELKKEGISERKLIEFLTASKKRLLTLEKLRGDELPRALYIYDNGWKIVPLVERSIKGILLSLLLYLSEKSEGEEKAQIKKAYAYLKEMPIDTQKILRLLHEIEKEKGIRIGIEI</sequence>
<evidence type="ECO:0000313" key="3">
    <source>
        <dbReference type="Proteomes" id="UP000066042"/>
    </source>
</evidence>
<evidence type="ECO:0000313" key="2">
    <source>
        <dbReference type="EMBL" id="ALM74478.1"/>
    </source>
</evidence>
<protein>
    <recommendedName>
        <fullName evidence="1">Type I restriction enzyme R protein N-terminal domain-containing protein</fullName>
    </recommendedName>
</protein>
<dbReference type="RefSeq" id="WP_082585097.1">
    <property type="nucleotide sequence ID" value="NZ_CP013050.1"/>
</dbReference>
<accession>A0A0S1X9K4</accession>
<proteinExistence type="predicted"/>
<dbReference type="STRING" id="55802.TBCH5v1_0510"/>
<reference evidence="2 3" key="1">
    <citation type="journal article" date="2016" name="Genome Announc.">
        <title>Complete genome sequence of the hyperthermophilic and piezophilic archaeon Thermococcus barophilus Ch5, capable of growth at the expense of hydrogenogenesis from carbon monoxide and formate.</title>
        <authorList>
            <person name="Oger P."/>
            <person name="Sokolova T.G."/>
            <person name="Kozhevnikova D.A."/>
            <person name="Taranov E.A."/>
            <person name="Vannier P."/>
            <person name="Lee H.S."/>
            <person name="Kwon K.K."/>
            <person name="Kang S.G."/>
            <person name="Lee J.H."/>
            <person name="Bonch-Osmolovskaya E.A."/>
            <person name="Lebedinsky A.V."/>
        </authorList>
    </citation>
    <scope>NUCLEOTIDE SEQUENCE [LARGE SCALE GENOMIC DNA]</scope>
    <source>
        <strain evidence="3">Ch5</strain>
    </source>
</reference>
<dbReference type="InterPro" id="IPR029464">
    <property type="entry name" value="HSDR_N"/>
</dbReference>
<dbReference type="GeneID" id="26135794"/>
<dbReference type="EMBL" id="CP013050">
    <property type="protein sequence ID" value="ALM74478.1"/>
    <property type="molecule type" value="Genomic_DNA"/>
</dbReference>
<dbReference type="Pfam" id="PF13588">
    <property type="entry name" value="HSDR_N_2"/>
    <property type="match status" value="1"/>
</dbReference>
<name>A0A0S1X9K4_THEBA</name>
<dbReference type="AlphaFoldDB" id="A0A0S1X9K4"/>
<dbReference type="Proteomes" id="UP000066042">
    <property type="component" value="Chromosome"/>
</dbReference>
<evidence type="ECO:0000259" key="1">
    <source>
        <dbReference type="Pfam" id="PF13588"/>
    </source>
</evidence>
<dbReference type="PATRIC" id="fig|55802.8.peg.506"/>
<dbReference type="Gene3D" id="3.90.1570.30">
    <property type="match status" value="1"/>
</dbReference>
<organism evidence="2 3">
    <name type="scientific">Thermococcus barophilus</name>
    <dbReference type="NCBI Taxonomy" id="55802"/>
    <lineage>
        <taxon>Archaea</taxon>
        <taxon>Methanobacteriati</taxon>
        <taxon>Methanobacteriota</taxon>
        <taxon>Thermococci</taxon>
        <taxon>Thermococcales</taxon>
        <taxon>Thermococcaceae</taxon>
        <taxon>Thermococcus</taxon>
    </lineage>
</organism>